<dbReference type="OMA" id="PSSACKV"/>
<keyword evidence="3" id="KW-1185">Reference proteome</keyword>
<feature type="domain" description="Integrase catalytic" evidence="1">
    <location>
        <begin position="16"/>
        <end position="174"/>
    </location>
</feature>
<sequence>MGPGRVTKAPLVAMPVIDVPFQRIAMDLVGPLERTKNRYQYILVVVDYATRYPEAVPLRNATAPTLANELIKIFSRVGIPGEILTDQGTNFTSALMRELCRLLRVKTLRTSVYHPQTDGLVERFNRTLKGMLRKFVEEEPKEWDRALPALLFAIREVPQASTGFSPFELLYGRQPRGILDIVREAWEAQETRVQGTVQYVLRLRERLRRVGEFAKRNLEEAQGKQARYYNQNARLRTFQPGDRVLLLLPEQSSKLLASWQGPFEVIRRV</sequence>
<evidence type="ECO:0000259" key="1">
    <source>
        <dbReference type="PROSITE" id="PS50994"/>
    </source>
</evidence>
<dbReference type="Gene3D" id="3.30.420.10">
    <property type="entry name" value="Ribonuclease H-like superfamily/Ribonuclease H"/>
    <property type="match status" value="1"/>
</dbReference>
<dbReference type="PANTHER" id="PTHR37984">
    <property type="entry name" value="PROTEIN CBG26694"/>
    <property type="match status" value="1"/>
</dbReference>
<dbReference type="AlphaFoldDB" id="K7EW93"/>
<evidence type="ECO:0000313" key="3">
    <source>
        <dbReference type="Proteomes" id="UP000007267"/>
    </source>
</evidence>
<dbReference type="GeneTree" id="ENSGT01050000244855"/>
<name>K7EW93_PELSI</name>
<reference evidence="3" key="2">
    <citation type="journal article" date="2013" name="Nat. Genet.">
        <title>The draft genomes of soft-shell turtle and green sea turtle yield insights into the development and evolution of the turtle-specific body plan.</title>
        <authorList>
            <person name="Wang Z."/>
            <person name="Pascual-Anaya J."/>
            <person name="Zadissa A."/>
            <person name="Li W."/>
            <person name="Niimura Y."/>
            <person name="Huang Z."/>
            <person name="Li C."/>
            <person name="White S."/>
            <person name="Xiong Z."/>
            <person name="Fang D."/>
            <person name="Wang B."/>
            <person name="Ming Y."/>
            <person name="Chen Y."/>
            <person name="Zheng Y."/>
            <person name="Kuraku S."/>
            <person name="Pignatelli M."/>
            <person name="Herrero J."/>
            <person name="Beal K."/>
            <person name="Nozawa M."/>
            <person name="Li Q."/>
            <person name="Wang J."/>
            <person name="Zhang H."/>
            <person name="Yu L."/>
            <person name="Shigenobu S."/>
            <person name="Wang J."/>
            <person name="Liu J."/>
            <person name="Flicek P."/>
            <person name="Searle S."/>
            <person name="Wang J."/>
            <person name="Kuratani S."/>
            <person name="Yin Y."/>
            <person name="Aken B."/>
            <person name="Zhang G."/>
            <person name="Irie N."/>
        </authorList>
    </citation>
    <scope>NUCLEOTIDE SEQUENCE [LARGE SCALE GENOMIC DNA]</scope>
    <source>
        <strain evidence="3">Daiwa-1</strain>
    </source>
</reference>
<reference evidence="2" key="3">
    <citation type="submission" date="2025-08" db="UniProtKB">
        <authorList>
            <consortium name="Ensembl"/>
        </authorList>
    </citation>
    <scope>IDENTIFICATION</scope>
</reference>
<dbReference type="GO" id="GO:0003676">
    <property type="term" value="F:nucleic acid binding"/>
    <property type="evidence" value="ECO:0007669"/>
    <property type="project" value="InterPro"/>
</dbReference>
<dbReference type="Ensembl" id="ENSPSIT00000000053.1">
    <property type="protein sequence ID" value="ENSPSIP00000000053.1"/>
    <property type="gene ID" value="ENSPSIG00000000053.1"/>
</dbReference>
<dbReference type="GO" id="GO:0015074">
    <property type="term" value="P:DNA integration"/>
    <property type="evidence" value="ECO:0007669"/>
    <property type="project" value="InterPro"/>
</dbReference>
<dbReference type="SUPFAM" id="SSF53098">
    <property type="entry name" value="Ribonuclease H-like"/>
    <property type="match status" value="1"/>
</dbReference>
<dbReference type="STRING" id="13735.ENSPSIP00000000053"/>
<dbReference type="EMBL" id="AGCU01081032">
    <property type="status" value="NOT_ANNOTATED_CDS"/>
    <property type="molecule type" value="Genomic_DNA"/>
</dbReference>
<dbReference type="FunFam" id="3.30.420.10:FF:000032">
    <property type="entry name" value="Retrovirus-related Pol polyprotein from transposon 297-like Protein"/>
    <property type="match status" value="1"/>
</dbReference>
<evidence type="ECO:0000313" key="2">
    <source>
        <dbReference type="Ensembl" id="ENSPSIP00000000053.1"/>
    </source>
</evidence>
<organism evidence="2 3">
    <name type="scientific">Pelodiscus sinensis</name>
    <name type="common">Chinese softshell turtle</name>
    <name type="synonym">Trionyx sinensis</name>
    <dbReference type="NCBI Taxonomy" id="13735"/>
    <lineage>
        <taxon>Eukaryota</taxon>
        <taxon>Metazoa</taxon>
        <taxon>Chordata</taxon>
        <taxon>Craniata</taxon>
        <taxon>Vertebrata</taxon>
        <taxon>Euteleostomi</taxon>
        <taxon>Archelosauria</taxon>
        <taxon>Testudinata</taxon>
        <taxon>Testudines</taxon>
        <taxon>Cryptodira</taxon>
        <taxon>Trionychia</taxon>
        <taxon>Trionychidae</taxon>
        <taxon>Pelodiscus</taxon>
    </lineage>
</organism>
<dbReference type="HOGENOM" id="CLU_000384_6_0_1"/>
<dbReference type="eggNOG" id="KOG0017">
    <property type="taxonomic scope" value="Eukaryota"/>
</dbReference>
<dbReference type="InterPro" id="IPR050951">
    <property type="entry name" value="Retrovirus_Pol_polyprotein"/>
</dbReference>
<reference evidence="3" key="1">
    <citation type="submission" date="2011-10" db="EMBL/GenBank/DDBJ databases">
        <authorList>
            <consortium name="Soft-shell Turtle Genome Consortium"/>
        </authorList>
    </citation>
    <scope>NUCLEOTIDE SEQUENCE [LARGE SCALE GENOMIC DNA]</scope>
    <source>
        <strain evidence="3">Daiwa-1</strain>
    </source>
</reference>
<dbReference type="InterPro" id="IPR012337">
    <property type="entry name" value="RNaseH-like_sf"/>
</dbReference>
<dbReference type="InterPro" id="IPR001584">
    <property type="entry name" value="Integrase_cat-core"/>
</dbReference>
<accession>K7EW93</accession>
<proteinExistence type="predicted"/>
<dbReference type="Pfam" id="PF00665">
    <property type="entry name" value="rve"/>
    <property type="match status" value="1"/>
</dbReference>
<dbReference type="PROSITE" id="PS50994">
    <property type="entry name" value="INTEGRASE"/>
    <property type="match status" value="1"/>
</dbReference>
<dbReference type="Proteomes" id="UP000007267">
    <property type="component" value="Unassembled WGS sequence"/>
</dbReference>
<dbReference type="InterPro" id="IPR036397">
    <property type="entry name" value="RNaseH_sf"/>
</dbReference>
<reference evidence="2" key="4">
    <citation type="submission" date="2025-09" db="UniProtKB">
        <authorList>
            <consortium name="Ensembl"/>
        </authorList>
    </citation>
    <scope>IDENTIFICATION</scope>
</reference>
<dbReference type="PANTHER" id="PTHR37984:SF15">
    <property type="entry name" value="INTEGRASE CATALYTIC DOMAIN-CONTAINING PROTEIN"/>
    <property type="match status" value="1"/>
</dbReference>
<protein>
    <recommendedName>
        <fullName evidence="1">Integrase catalytic domain-containing protein</fullName>
    </recommendedName>
</protein>